<dbReference type="PaxDb" id="572546-Arcpr_1594"/>
<dbReference type="AlphaFoldDB" id="D2REU6"/>
<dbReference type="RefSeq" id="WP_012940976.1">
    <property type="nucleotide sequence ID" value="NC_013741.1"/>
</dbReference>
<dbReference type="STRING" id="572546.Arcpr_1594"/>
<evidence type="ECO:0000313" key="2">
    <source>
        <dbReference type="Proteomes" id="UP000001901"/>
    </source>
</evidence>
<gene>
    <name evidence="1" type="ordered locus">Arcpr_1594</name>
</gene>
<dbReference type="OrthoDB" id="39107at2157"/>
<accession>D2REU6</accession>
<dbReference type="GeneID" id="8740285"/>
<dbReference type="KEGG" id="apo:Arcpr_1594"/>
<dbReference type="EMBL" id="CP001857">
    <property type="protein sequence ID" value="ADB58640.1"/>
    <property type="molecule type" value="Genomic_DNA"/>
</dbReference>
<reference evidence="1 2" key="1">
    <citation type="journal article" date="2010" name="Stand. Genomic Sci.">
        <title>Complete genome sequence of Archaeoglobus profundus type strain (AV18).</title>
        <authorList>
            <person name="von Jan M."/>
            <person name="Lapidus A."/>
            <person name="Del Rio T.G."/>
            <person name="Copeland A."/>
            <person name="Tice H."/>
            <person name="Cheng J.F."/>
            <person name="Lucas S."/>
            <person name="Chen F."/>
            <person name="Nolan M."/>
            <person name="Goodwin L."/>
            <person name="Han C."/>
            <person name="Pitluck S."/>
            <person name="Liolios K."/>
            <person name="Ivanova N."/>
            <person name="Mavromatis K."/>
            <person name="Ovchinnikova G."/>
            <person name="Chertkov O."/>
            <person name="Pati A."/>
            <person name="Chen A."/>
            <person name="Palaniappan K."/>
            <person name="Land M."/>
            <person name="Hauser L."/>
            <person name="Chang Y.J."/>
            <person name="Jeffries C.D."/>
            <person name="Saunders E."/>
            <person name="Brettin T."/>
            <person name="Detter J.C."/>
            <person name="Chain P."/>
            <person name="Eichinger K."/>
            <person name="Huber H."/>
            <person name="Spring S."/>
            <person name="Rohde M."/>
            <person name="Goker M."/>
            <person name="Wirth R."/>
            <person name="Woyke T."/>
            <person name="Bristow J."/>
            <person name="Eisen J.A."/>
            <person name="Markowitz V."/>
            <person name="Hugenholtz P."/>
            <person name="Kyrpides N.C."/>
            <person name="Klenk H.P."/>
        </authorList>
    </citation>
    <scope>NUCLEOTIDE SEQUENCE [LARGE SCALE GENOMIC DNA]</scope>
    <source>
        <strain evidence="2">DSM 5631 / JCM 9629 / NBRC 100127 / Av18</strain>
    </source>
</reference>
<evidence type="ECO:0000313" key="1">
    <source>
        <dbReference type="EMBL" id="ADB58640.1"/>
    </source>
</evidence>
<keyword evidence="2" id="KW-1185">Reference proteome</keyword>
<protein>
    <submittedName>
        <fullName evidence="1">P-loop ATPase/GTPase-like protein</fullName>
    </submittedName>
</protein>
<sequence length="273" mass="30250">MNVLITGLLPYDSGKTTLAKFLIGEAYERGIDVGFSKPISGINGWYQYEYVVKSIEAGLLIGEDLFKLHTATKSLDPIEYEGPVVTLLLPPDPEKVGWNVGAYSSVGLLNQISVIRISDLEKTKHYYVPSNIERTVVSLKSEIERFLNIVKAEPIEAEKSEELLLNSRSIADKCLHYLKRKHEFFVIESYNNAAAPTASSLEVDVVAVVAPGKVAVFSGNDYRRAVLALSSIKEPWKVTTEDVITLLNPALIVDIEPKKASKIFDEICDVFNS</sequence>
<name>D2REU6_ARCPA</name>
<dbReference type="eggNOG" id="arCOG04328">
    <property type="taxonomic scope" value="Archaea"/>
</dbReference>
<dbReference type="HOGENOM" id="CLU_084678_0_0_2"/>
<organism evidence="1 2">
    <name type="scientific">Archaeoglobus profundus (strain DSM 5631 / JCM 9629 / NBRC 100127 / Av18)</name>
    <dbReference type="NCBI Taxonomy" id="572546"/>
    <lineage>
        <taxon>Archaea</taxon>
        <taxon>Methanobacteriati</taxon>
        <taxon>Methanobacteriota</taxon>
        <taxon>Archaeoglobi</taxon>
        <taxon>Archaeoglobales</taxon>
        <taxon>Archaeoglobaceae</taxon>
        <taxon>Archaeoglobus</taxon>
    </lineage>
</organism>
<dbReference type="Proteomes" id="UP000001901">
    <property type="component" value="Chromosome"/>
</dbReference>
<proteinExistence type="predicted"/>